<dbReference type="PATRIC" id="fig|186479.3.peg.8752"/>
<dbReference type="SUPFAM" id="SSF50249">
    <property type="entry name" value="Nucleic acid-binding proteins"/>
    <property type="match status" value="1"/>
</dbReference>
<organism evidence="2 3">
    <name type="scientific">Kouleothrix aurantiaca</name>
    <dbReference type="NCBI Taxonomy" id="186479"/>
    <lineage>
        <taxon>Bacteria</taxon>
        <taxon>Bacillati</taxon>
        <taxon>Chloroflexota</taxon>
        <taxon>Chloroflexia</taxon>
        <taxon>Chloroflexales</taxon>
        <taxon>Roseiflexineae</taxon>
        <taxon>Roseiflexaceae</taxon>
        <taxon>Kouleothrix</taxon>
    </lineage>
</organism>
<keyword evidence="3" id="KW-1185">Reference proteome</keyword>
<evidence type="ECO:0000313" key="2">
    <source>
        <dbReference type="EMBL" id="KPV52541.1"/>
    </source>
</evidence>
<comment type="caution">
    <text evidence="2">The sequence shown here is derived from an EMBL/GenBank/DDBJ whole genome shotgun (WGS) entry which is preliminary data.</text>
</comment>
<reference evidence="2 3" key="1">
    <citation type="submission" date="2015-09" db="EMBL/GenBank/DDBJ databases">
        <title>Draft genome sequence of Kouleothrix aurantiaca JCM 19913.</title>
        <authorList>
            <person name="Hemp J."/>
        </authorList>
    </citation>
    <scope>NUCLEOTIDE SEQUENCE [LARGE SCALE GENOMIC DNA]</scope>
    <source>
        <strain evidence="2 3">COM-B</strain>
    </source>
</reference>
<dbReference type="Proteomes" id="UP000050509">
    <property type="component" value="Unassembled WGS sequence"/>
</dbReference>
<evidence type="ECO:0000313" key="3">
    <source>
        <dbReference type="Proteomes" id="UP000050509"/>
    </source>
</evidence>
<name>A0A0N8PSF0_9CHLR</name>
<protein>
    <recommendedName>
        <fullName evidence="1">ChsH2 C-terminal OB-fold domain-containing protein</fullName>
    </recommendedName>
</protein>
<dbReference type="InterPro" id="IPR002878">
    <property type="entry name" value="ChsH2_C"/>
</dbReference>
<dbReference type="Pfam" id="PF01796">
    <property type="entry name" value="OB_ChsH2_C"/>
    <property type="match status" value="1"/>
</dbReference>
<dbReference type="EMBL" id="LJCR01000510">
    <property type="protein sequence ID" value="KPV52541.1"/>
    <property type="molecule type" value="Genomic_DNA"/>
</dbReference>
<accession>A0A0N8PSF0</accession>
<dbReference type="InterPro" id="IPR052513">
    <property type="entry name" value="Thioester_dehydratase-like"/>
</dbReference>
<evidence type="ECO:0000259" key="1">
    <source>
        <dbReference type="Pfam" id="PF01796"/>
    </source>
</evidence>
<dbReference type="AlphaFoldDB" id="A0A0N8PSF0"/>
<dbReference type="PANTHER" id="PTHR34075:SF5">
    <property type="entry name" value="BLR3430 PROTEIN"/>
    <property type="match status" value="1"/>
</dbReference>
<sequence length="127" mass="14064">MDLAKHWRQRAARYRLAGQRNTASGAVRFPPETTTSAEWESFELSGAGTVYSFTVVRQAPAGLDTEAPYILAMVMLEEGPMVTAQLTDCDPDDVAIDLPVEMVTRQLRDLGPDGLLVYGYKFRPRLG</sequence>
<gene>
    <name evidence="2" type="ORF">SE17_14875</name>
</gene>
<dbReference type="InterPro" id="IPR012340">
    <property type="entry name" value="NA-bd_OB-fold"/>
</dbReference>
<feature type="domain" description="ChsH2 C-terminal OB-fold" evidence="1">
    <location>
        <begin position="43"/>
        <end position="105"/>
    </location>
</feature>
<dbReference type="PANTHER" id="PTHR34075">
    <property type="entry name" value="BLR3430 PROTEIN"/>
    <property type="match status" value="1"/>
</dbReference>
<proteinExistence type="predicted"/>